<dbReference type="Pfam" id="PF01370">
    <property type="entry name" value="Epimerase"/>
    <property type="match status" value="1"/>
</dbReference>
<sequence>MKTLLTGATGLTGGLLLQKIATLHAGLEISCLVRPSSNCDFINSLNLKLTYYQGDSANPNTWDTVLSQATFTTIIHLVQLRQIPTLLDSLNKFQQTPRLIIIGTTGVYSQYNQYSAEYKEAEKVLSQYGGSYSLLRPTMIYGSPKDKNLHKLIKFCHRYQFFPVFGKGNNLLQPVHTEDLAQALLDVWQSPHIQGAYDLSGETIITFRDLLKLLSQLMGKPVYQLSLPLTMGIILATLLEKTLGRRSPVRREQILRLQEDKTYSYAAATRDFGFTPRSLETGLREEIALMRAQRII</sequence>
<name>A0A7U3NMD0_9CYAN</name>
<keyword evidence="3" id="KW-1185">Reference proteome</keyword>
<dbReference type="AlphaFoldDB" id="A0A7U3NMD0"/>
<feature type="domain" description="NAD-dependent epimerase/dehydratase" evidence="1">
    <location>
        <begin position="4"/>
        <end position="190"/>
    </location>
</feature>
<dbReference type="InterPro" id="IPR036291">
    <property type="entry name" value="NAD(P)-bd_dom_sf"/>
</dbReference>
<protein>
    <submittedName>
        <fullName evidence="2">SDR family oxidoreductase</fullName>
    </submittedName>
</protein>
<gene>
    <name evidence="2" type="ORF">IM676_12630</name>
</gene>
<evidence type="ECO:0000259" key="1">
    <source>
        <dbReference type="Pfam" id="PF01370"/>
    </source>
</evidence>
<evidence type="ECO:0000313" key="3">
    <source>
        <dbReference type="Proteomes" id="UP000593846"/>
    </source>
</evidence>
<organism evidence="2 3">
    <name type="scientific">Anabaenopsis elenkinii CCIBt3563</name>
    <dbReference type="NCBI Taxonomy" id="2779889"/>
    <lineage>
        <taxon>Bacteria</taxon>
        <taxon>Bacillati</taxon>
        <taxon>Cyanobacteriota</taxon>
        <taxon>Cyanophyceae</taxon>
        <taxon>Nostocales</taxon>
        <taxon>Nodulariaceae</taxon>
        <taxon>Anabaenopsis</taxon>
    </lineage>
</organism>
<reference evidence="3" key="1">
    <citation type="submission" date="2020-10" db="EMBL/GenBank/DDBJ databases">
        <title>Genome-based taxonomic classification of the species Anabaenopsis elenkinii.</title>
        <authorList>
            <person name="Delbaje E."/>
            <person name="Andreote A.P.D."/>
            <person name="Pellegrinetti T.A."/>
            <person name="Cruz R.B."/>
            <person name="Branco L.H.Z."/>
            <person name="Fiore M.F."/>
        </authorList>
    </citation>
    <scope>NUCLEOTIDE SEQUENCE [LARGE SCALE GENOMIC DNA]</scope>
    <source>
        <strain evidence="3">CCIBt3563</strain>
    </source>
</reference>
<dbReference type="PANTHER" id="PTHR48079">
    <property type="entry name" value="PROTEIN YEEZ"/>
    <property type="match status" value="1"/>
</dbReference>
<dbReference type="InterPro" id="IPR051783">
    <property type="entry name" value="NAD(P)-dependent_oxidoreduct"/>
</dbReference>
<dbReference type="RefSeq" id="WP_200987235.1">
    <property type="nucleotide sequence ID" value="NZ_CP063311.1"/>
</dbReference>
<proteinExistence type="predicted"/>
<dbReference type="KEGG" id="aee:IM676_12630"/>
<dbReference type="GO" id="GO:0005737">
    <property type="term" value="C:cytoplasm"/>
    <property type="evidence" value="ECO:0007669"/>
    <property type="project" value="TreeGrafter"/>
</dbReference>
<dbReference type="Proteomes" id="UP000593846">
    <property type="component" value="Chromosome"/>
</dbReference>
<dbReference type="InterPro" id="IPR001509">
    <property type="entry name" value="Epimerase_deHydtase"/>
</dbReference>
<dbReference type="EMBL" id="CP063311">
    <property type="protein sequence ID" value="QOV21586.1"/>
    <property type="molecule type" value="Genomic_DNA"/>
</dbReference>
<dbReference type="PANTHER" id="PTHR48079:SF6">
    <property type="entry name" value="NAD(P)-BINDING DOMAIN-CONTAINING PROTEIN-RELATED"/>
    <property type="match status" value="1"/>
</dbReference>
<accession>A0A7U3NMD0</accession>
<dbReference type="Gene3D" id="3.40.50.720">
    <property type="entry name" value="NAD(P)-binding Rossmann-like Domain"/>
    <property type="match status" value="2"/>
</dbReference>
<dbReference type="SUPFAM" id="SSF51735">
    <property type="entry name" value="NAD(P)-binding Rossmann-fold domains"/>
    <property type="match status" value="1"/>
</dbReference>
<evidence type="ECO:0000313" key="2">
    <source>
        <dbReference type="EMBL" id="QOV21586.1"/>
    </source>
</evidence>
<dbReference type="GO" id="GO:0004029">
    <property type="term" value="F:aldehyde dehydrogenase (NAD+) activity"/>
    <property type="evidence" value="ECO:0007669"/>
    <property type="project" value="TreeGrafter"/>
</dbReference>